<dbReference type="InterPro" id="IPR000175">
    <property type="entry name" value="Na/ntran_symport"/>
</dbReference>
<dbReference type="PANTHER" id="PTHR42948:SF1">
    <property type="entry name" value="TRANSPORTER"/>
    <property type="match status" value="1"/>
</dbReference>
<dbReference type="PROSITE" id="PS50267">
    <property type="entry name" value="NA_NEUROTRAN_SYMP_3"/>
    <property type="match status" value="1"/>
</dbReference>
<comment type="subcellular location">
    <subcellularLocation>
        <location evidence="1">Membrane</location>
        <topology evidence="1">Multi-pass membrane protein</topology>
    </subcellularLocation>
</comment>
<feature type="transmembrane region" description="Helical" evidence="7">
    <location>
        <begin position="441"/>
        <end position="462"/>
    </location>
</feature>
<dbReference type="RefSeq" id="WP_123693047.1">
    <property type="nucleotide sequence ID" value="NZ_AP019700.1"/>
</dbReference>
<feature type="transmembrane region" description="Helical" evidence="7">
    <location>
        <begin position="51"/>
        <end position="71"/>
    </location>
</feature>
<dbReference type="OrthoDB" id="9762833at2"/>
<evidence type="ECO:0000256" key="1">
    <source>
        <dbReference type="ARBA" id="ARBA00004141"/>
    </source>
</evidence>
<evidence type="ECO:0000256" key="2">
    <source>
        <dbReference type="ARBA" id="ARBA00022448"/>
    </source>
</evidence>
<dbReference type="EMBL" id="RJKX01000016">
    <property type="protein sequence ID" value="ROP83444.1"/>
    <property type="molecule type" value="Genomic_DNA"/>
</dbReference>
<evidence type="ECO:0000313" key="9">
    <source>
        <dbReference type="Proteomes" id="UP000278222"/>
    </source>
</evidence>
<keyword evidence="5 7" id="KW-0472">Membrane</keyword>
<feature type="transmembrane region" description="Helical" evidence="7">
    <location>
        <begin position="300"/>
        <end position="318"/>
    </location>
</feature>
<evidence type="ECO:0000313" key="8">
    <source>
        <dbReference type="EMBL" id="ROP83444.1"/>
    </source>
</evidence>
<evidence type="ECO:0000256" key="5">
    <source>
        <dbReference type="ARBA" id="ARBA00023136"/>
    </source>
</evidence>
<dbReference type="PRINTS" id="PR00176">
    <property type="entry name" value="NANEUSMPORT"/>
</dbReference>
<keyword evidence="2 6" id="KW-0813">Transport</keyword>
<dbReference type="GO" id="GO:0016020">
    <property type="term" value="C:membrane"/>
    <property type="evidence" value="ECO:0007669"/>
    <property type="project" value="UniProtKB-SubCell"/>
</dbReference>
<feature type="transmembrane region" description="Helical" evidence="7">
    <location>
        <begin position="21"/>
        <end position="39"/>
    </location>
</feature>
<organism evidence="8 9">
    <name type="scientific">Stella humosa</name>
    <dbReference type="NCBI Taxonomy" id="94"/>
    <lineage>
        <taxon>Bacteria</taxon>
        <taxon>Pseudomonadati</taxon>
        <taxon>Pseudomonadota</taxon>
        <taxon>Alphaproteobacteria</taxon>
        <taxon>Rhodospirillales</taxon>
        <taxon>Stellaceae</taxon>
        <taxon>Stella</taxon>
    </lineage>
</organism>
<feature type="transmembrane region" description="Helical" evidence="7">
    <location>
        <begin position="358"/>
        <end position="378"/>
    </location>
</feature>
<dbReference type="SUPFAM" id="SSF161070">
    <property type="entry name" value="SNF-like"/>
    <property type="match status" value="1"/>
</dbReference>
<evidence type="ECO:0000256" key="7">
    <source>
        <dbReference type="SAM" id="Phobius"/>
    </source>
</evidence>
<dbReference type="PANTHER" id="PTHR42948">
    <property type="entry name" value="TRANSPORTER"/>
    <property type="match status" value="1"/>
</dbReference>
<accession>A0A3N1KTY7</accession>
<feature type="transmembrane region" description="Helical" evidence="7">
    <location>
        <begin position="188"/>
        <end position="212"/>
    </location>
</feature>
<keyword evidence="6" id="KW-0769">Symport</keyword>
<keyword evidence="3 6" id="KW-0812">Transmembrane</keyword>
<dbReference type="Proteomes" id="UP000278222">
    <property type="component" value="Unassembled WGS sequence"/>
</dbReference>
<evidence type="ECO:0000256" key="4">
    <source>
        <dbReference type="ARBA" id="ARBA00022989"/>
    </source>
</evidence>
<sequence>MVNEALKPTAPAAESNQWSSRAGFLMAAIGSAVGLGSIWKFPYEVGENGGGAFLIFYLLGMVLVVIPLLLAEFAIGRRGGGDAVSSLDAVARAARRSPAWAWVAPVALAGGYLILTYYAVIAGMTLDYALSALVTGFAGVDAALSRARFAELVGDPLRLALSQAIFLAATVAIVARGVGGGIERACTVLMPVLFGLVLLLVGYGAVQGGFGAAARFMFEPRMEAVTARTAIEALGLGFFSIGVGLGAMITYAAYTRADIRLVPAAAVIVAGDTALSVLAGLAVFPFVFAHGLDPAEGASLVFVTLPIAFGAITGGNVIGSLFFALLAIAALASAMSLLELLVAPLVQRFGWRRGPAALAAGLAVLAGGVPTLLSFNLWQGVRPLAFLAGWADADLFETIDAAASNLLLPAAGIAFAVFAGHVMPAAMVGRALDLDGRWLRWLMLALRWVVPGAILLFLAAGFF</sequence>
<comment type="caution">
    <text evidence="8">The sequence shown here is derived from an EMBL/GenBank/DDBJ whole genome shotgun (WGS) entry which is preliminary data.</text>
</comment>
<dbReference type="GO" id="GO:0015293">
    <property type="term" value="F:symporter activity"/>
    <property type="evidence" value="ECO:0007669"/>
    <property type="project" value="UniProtKB-KW"/>
</dbReference>
<feature type="transmembrane region" description="Helical" evidence="7">
    <location>
        <begin position="266"/>
        <end position="288"/>
    </location>
</feature>
<feature type="transmembrane region" description="Helical" evidence="7">
    <location>
        <begin position="156"/>
        <end position="176"/>
    </location>
</feature>
<dbReference type="NCBIfam" id="NF037979">
    <property type="entry name" value="Na_transp"/>
    <property type="match status" value="1"/>
</dbReference>
<evidence type="ECO:0000256" key="3">
    <source>
        <dbReference type="ARBA" id="ARBA00022692"/>
    </source>
</evidence>
<gene>
    <name evidence="8" type="ORF">EDC65_4091</name>
</gene>
<keyword evidence="4 7" id="KW-1133">Transmembrane helix</keyword>
<evidence type="ECO:0000256" key="6">
    <source>
        <dbReference type="RuleBase" id="RU003732"/>
    </source>
</evidence>
<dbReference type="PROSITE" id="PS00610">
    <property type="entry name" value="NA_NEUROTRAN_SYMP_1"/>
    <property type="match status" value="1"/>
</dbReference>
<dbReference type="InterPro" id="IPR037272">
    <property type="entry name" value="SNS_sf"/>
</dbReference>
<dbReference type="CDD" id="cd10336">
    <property type="entry name" value="SLC6sbd_Tyt1-Like"/>
    <property type="match status" value="1"/>
</dbReference>
<feature type="transmembrane region" description="Helical" evidence="7">
    <location>
        <begin position="324"/>
        <end position="346"/>
    </location>
</feature>
<dbReference type="AlphaFoldDB" id="A0A3N1KTY7"/>
<dbReference type="InterPro" id="IPR047218">
    <property type="entry name" value="YocR/YhdH-like"/>
</dbReference>
<feature type="transmembrane region" description="Helical" evidence="7">
    <location>
        <begin position="99"/>
        <end position="120"/>
    </location>
</feature>
<feature type="transmembrane region" description="Helical" evidence="7">
    <location>
        <begin position="406"/>
        <end position="429"/>
    </location>
</feature>
<comment type="similarity">
    <text evidence="6">Belongs to the sodium:neurotransmitter symporter (SNF) (TC 2.A.22) family.</text>
</comment>
<feature type="transmembrane region" description="Helical" evidence="7">
    <location>
        <begin position="233"/>
        <end position="254"/>
    </location>
</feature>
<name>A0A3N1KTY7_9PROT</name>
<keyword evidence="9" id="KW-1185">Reference proteome</keyword>
<reference evidence="8 9" key="1">
    <citation type="submission" date="2018-11" db="EMBL/GenBank/DDBJ databases">
        <title>Genomic Encyclopedia of Type Strains, Phase IV (KMG-IV): sequencing the most valuable type-strain genomes for metagenomic binning, comparative biology and taxonomic classification.</title>
        <authorList>
            <person name="Goeker M."/>
        </authorList>
    </citation>
    <scope>NUCLEOTIDE SEQUENCE [LARGE SCALE GENOMIC DNA]</scope>
    <source>
        <strain evidence="8 9">DSM 5900</strain>
    </source>
</reference>
<protein>
    <recommendedName>
        <fullName evidence="6">Transporter</fullName>
    </recommendedName>
</protein>
<dbReference type="Pfam" id="PF00209">
    <property type="entry name" value="SNF"/>
    <property type="match status" value="2"/>
</dbReference>
<proteinExistence type="inferred from homology"/>